<protein>
    <submittedName>
        <fullName evidence="1">Uncharacterized protein</fullName>
    </submittedName>
</protein>
<organism evidence="1 2">
    <name type="scientific">Actinoplanes auranticolor</name>
    <dbReference type="NCBI Taxonomy" id="47988"/>
    <lineage>
        <taxon>Bacteria</taxon>
        <taxon>Bacillati</taxon>
        <taxon>Actinomycetota</taxon>
        <taxon>Actinomycetes</taxon>
        <taxon>Micromonosporales</taxon>
        <taxon>Micromonosporaceae</taxon>
        <taxon>Actinoplanes</taxon>
    </lineage>
</organism>
<dbReference type="EMBL" id="BOQL01000060">
    <property type="protein sequence ID" value="GIM76070.1"/>
    <property type="molecule type" value="Genomic_DNA"/>
</dbReference>
<name>A0A919SPR7_9ACTN</name>
<reference evidence="1" key="1">
    <citation type="submission" date="2021-03" db="EMBL/GenBank/DDBJ databases">
        <title>Whole genome shotgun sequence of Actinoplanes auranticolor NBRC 12245.</title>
        <authorList>
            <person name="Komaki H."/>
            <person name="Tamura T."/>
        </authorList>
    </citation>
    <scope>NUCLEOTIDE SEQUENCE</scope>
    <source>
        <strain evidence="1">NBRC 12245</strain>
    </source>
</reference>
<dbReference type="RefSeq" id="WP_212992776.1">
    <property type="nucleotide sequence ID" value="NZ_BAABEA010000018.1"/>
</dbReference>
<gene>
    <name evidence="1" type="ORF">Aau02nite_69110</name>
</gene>
<sequence>MNQRERFHSAAVEQGIPDDEITTFTGFLRFAIGTSSRYDGVPVGQMGGLSPGSTTCRCRPAPRW</sequence>
<evidence type="ECO:0000313" key="2">
    <source>
        <dbReference type="Proteomes" id="UP000681340"/>
    </source>
</evidence>
<dbReference type="AlphaFoldDB" id="A0A919SPR7"/>
<keyword evidence="2" id="KW-1185">Reference proteome</keyword>
<comment type="caution">
    <text evidence="1">The sequence shown here is derived from an EMBL/GenBank/DDBJ whole genome shotgun (WGS) entry which is preliminary data.</text>
</comment>
<proteinExistence type="predicted"/>
<dbReference type="Proteomes" id="UP000681340">
    <property type="component" value="Unassembled WGS sequence"/>
</dbReference>
<accession>A0A919SPR7</accession>
<evidence type="ECO:0000313" key="1">
    <source>
        <dbReference type="EMBL" id="GIM76070.1"/>
    </source>
</evidence>